<dbReference type="AlphaFoldDB" id="K0R9F9"/>
<dbReference type="InterPro" id="IPR036443">
    <property type="entry name" value="Znf_RanBP2_sf"/>
</dbReference>
<feature type="region of interest" description="Disordered" evidence="5">
    <location>
        <begin position="61"/>
        <end position="149"/>
    </location>
</feature>
<dbReference type="GO" id="GO:0008270">
    <property type="term" value="F:zinc ion binding"/>
    <property type="evidence" value="ECO:0007669"/>
    <property type="project" value="UniProtKB-KW"/>
</dbReference>
<feature type="compositionally biased region" description="Polar residues" evidence="5">
    <location>
        <begin position="218"/>
        <end position="228"/>
    </location>
</feature>
<comment type="caution">
    <text evidence="7">The sequence shown here is derived from an EMBL/GenBank/DDBJ whole genome shotgun (WGS) entry which is preliminary data.</text>
</comment>
<evidence type="ECO:0000256" key="4">
    <source>
        <dbReference type="PROSITE-ProRule" id="PRU00322"/>
    </source>
</evidence>
<feature type="compositionally biased region" description="Polar residues" evidence="5">
    <location>
        <begin position="609"/>
        <end position="638"/>
    </location>
</feature>
<feature type="compositionally biased region" description="Polar residues" evidence="5">
    <location>
        <begin position="9"/>
        <end position="20"/>
    </location>
</feature>
<dbReference type="EMBL" id="AGNL01044499">
    <property type="protein sequence ID" value="EJK49715.1"/>
    <property type="molecule type" value="Genomic_DNA"/>
</dbReference>
<evidence type="ECO:0000256" key="1">
    <source>
        <dbReference type="ARBA" id="ARBA00022723"/>
    </source>
</evidence>
<sequence length="662" mass="71182">MISRKGVQNAVTPSPDNSQIIRGLVSRTGDSTNTPRDGLFDDPNEKLRSPRRLFSDRKLSLRGMEATTGRSPAVKPFVRAQRSKRQMAPRPTPSLHQVLKRRRLNTSASLPRVVGGRSRNETPPVSHEKVTFNSKATEDKGTNTDQSSLHDKGVQVDLFAAGMVPFTFMPDARIDPFFRGPAIVAGDDRTRRSPSPSVYNKPSPIVPREPSRPIMIRSTVSPRDSTSGVEGGLTALAPRETDELGVPFDFMSSQSASNLKPTESTETLPACPPSFPKKVALGVKYLATSTVNWMLNRNCAPAEESVRGAVETSREEGQSVETTNETLSSLSESCSDYVLYTSPPSKPSGQSNTRRQSFQSDPVDEVKDSNEFIKRGLPQKPPPSGWETMFQPKDGGWKCKHCFFKNPPEAMTCDSCTALRDEGRNVQPRETELDTGEILEDYDEYFDADAIEADEVKDGEGKVDGEVDGRHSDSGDISTVPDVTEHEDEGSDQEEISGPCKRMKAGSVNAHASPAGSTKPRSILKTPGRIQGRAAASTSDAGIHHVMAVTRDTIDDCENSLSSLQRASSPATVDATQGLSSLRRAASPPTTVGGGTSLQRAAAGARANFSIQSDAPATPGGRSTASDTDGSPMSTISDGSEGDQVGAGKKMRRGSPNRANFD</sequence>
<evidence type="ECO:0000256" key="2">
    <source>
        <dbReference type="ARBA" id="ARBA00022771"/>
    </source>
</evidence>
<reference evidence="7 8" key="1">
    <citation type="journal article" date="2012" name="Genome Biol.">
        <title>Genome and low-iron response of an oceanic diatom adapted to chronic iron limitation.</title>
        <authorList>
            <person name="Lommer M."/>
            <person name="Specht M."/>
            <person name="Roy A.S."/>
            <person name="Kraemer L."/>
            <person name="Andreson R."/>
            <person name="Gutowska M.A."/>
            <person name="Wolf J."/>
            <person name="Bergner S.V."/>
            <person name="Schilhabel M.B."/>
            <person name="Klostermeier U.C."/>
            <person name="Beiko R.G."/>
            <person name="Rosenstiel P."/>
            <person name="Hippler M."/>
            <person name="Laroche J."/>
        </authorList>
    </citation>
    <scope>NUCLEOTIDE SEQUENCE [LARGE SCALE GENOMIC DNA]</scope>
    <source>
        <strain evidence="7 8">CCMP1005</strain>
    </source>
</reference>
<feature type="domain" description="RanBP2-type" evidence="6">
    <location>
        <begin position="393"/>
        <end position="422"/>
    </location>
</feature>
<feature type="compositionally biased region" description="Basic and acidic residues" evidence="5">
    <location>
        <begin position="126"/>
        <end position="149"/>
    </location>
</feature>
<evidence type="ECO:0000259" key="6">
    <source>
        <dbReference type="PROSITE" id="PS50199"/>
    </source>
</evidence>
<dbReference type="InterPro" id="IPR001876">
    <property type="entry name" value="Znf_RanBP2"/>
</dbReference>
<organism evidence="7 8">
    <name type="scientific">Thalassiosira oceanica</name>
    <name type="common">Marine diatom</name>
    <dbReference type="NCBI Taxonomy" id="159749"/>
    <lineage>
        <taxon>Eukaryota</taxon>
        <taxon>Sar</taxon>
        <taxon>Stramenopiles</taxon>
        <taxon>Ochrophyta</taxon>
        <taxon>Bacillariophyta</taxon>
        <taxon>Coscinodiscophyceae</taxon>
        <taxon>Thalassiosirophycidae</taxon>
        <taxon>Thalassiosirales</taxon>
        <taxon>Thalassiosiraceae</taxon>
        <taxon>Thalassiosira</taxon>
    </lineage>
</organism>
<feature type="compositionally biased region" description="Low complexity" evidence="5">
    <location>
        <begin position="319"/>
        <end position="335"/>
    </location>
</feature>
<feature type="region of interest" description="Disordered" evidence="5">
    <location>
        <begin position="184"/>
        <end position="238"/>
    </location>
</feature>
<dbReference type="Gene3D" id="4.10.1060.10">
    <property type="entry name" value="Zinc finger, RanBP2-type"/>
    <property type="match status" value="1"/>
</dbReference>
<dbReference type="SUPFAM" id="SSF90209">
    <property type="entry name" value="Ran binding protein zinc finger-like"/>
    <property type="match status" value="1"/>
</dbReference>
<gene>
    <name evidence="7" type="ORF">THAOC_31378</name>
</gene>
<keyword evidence="2 4" id="KW-0863">Zinc-finger</keyword>
<feature type="region of interest" description="Disordered" evidence="5">
    <location>
        <begin position="1"/>
        <end position="47"/>
    </location>
</feature>
<feature type="compositionally biased region" description="Polar residues" evidence="5">
    <location>
        <begin position="562"/>
        <end position="580"/>
    </location>
</feature>
<feature type="compositionally biased region" description="Acidic residues" evidence="5">
    <location>
        <begin position="485"/>
        <end position="495"/>
    </location>
</feature>
<evidence type="ECO:0000313" key="8">
    <source>
        <dbReference type="Proteomes" id="UP000266841"/>
    </source>
</evidence>
<name>K0R9F9_THAOC</name>
<keyword evidence="3" id="KW-0862">Zinc</keyword>
<feature type="region of interest" description="Disordered" evidence="5">
    <location>
        <begin position="460"/>
        <end position="524"/>
    </location>
</feature>
<evidence type="ECO:0000256" key="3">
    <source>
        <dbReference type="ARBA" id="ARBA00022833"/>
    </source>
</evidence>
<evidence type="ECO:0000313" key="7">
    <source>
        <dbReference type="EMBL" id="EJK49715.1"/>
    </source>
</evidence>
<feature type="compositionally biased region" description="Basic and acidic residues" evidence="5">
    <location>
        <begin position="460"/>
        <end position="474"/>
    </location>
</feature>
<dbReference type="PROSITE" id="PS01358">
    <property type="entry name" value="ZF_RANBP2_1"/>
    <property type="match status" value="1"/>
</dbReference>
<dbReference type="PROSITE" id="PS50199">
    <property type="entry name" value="ZF_RANBP2_2"/>
    <property type="match status" value="1"/>
</dbReference>
<feature type="region of interest" description="Disordered" evidence="5">
    <location>
        <begin position="302"/>
        <end position="366"/>
    </location>
</feature>
<accession>K0R9F9</accession>
<dbReference type="Proteomes" id="UP000266841">
    <property type="component" value="Unassembled WGS sequence"/>
</dbReference>
<keyword evidence="8" id="KW-1185">Reference proteome</keyword>
<evidence type="ECO:0000256" key="5">
    <source>
        <dbReference type="SAM" id="MobiDB-lite"/>
    </source>
</evidence>
<dbReference type="SMART" id="SM00547">
    <property type="entry name" value="ZnF_RBZ"/>
    <property type="match status" value="1"/>
</dbReference>
<proteinExistence type="predicted"/>
<feature type="region of interest" description="Disordered" evidence="5">
    <location>
        <begin position="562"/>
        <end position="662"/>
    </location>
</feature>
<dbReference type="Pfam" id="PF00641">
    <property type="entry name" value="Zn_ribbon_RanBP"/>
    <property type="match status" value="1"/>
</dbReference>
<protein>
    <recommendedName>
        <fullName evidence="6">RanBP2-type domain-containing protein</fullName>
    </recommendedName>
</protein>
<keyword evidence="1" id="KW-0479">Metal-binding</keyword>
<feature type="compositionally biased region" description="Polar residues" evidence="5">
    <location>
        <begin position="347"/>
        <end position="360"/>
    </location>
</feature>